<accession>A0A7T4T8V9</accession>
<name>A0A7T4T8V9_9BURK</name>
<feature type="domain" description="Cytochrome c" evidence="7">
    <location>
        <begin position="157"/>
        <end position="242"/>
    </location>
</feature>
<evidence type="ECO:0000256" key="2">
    <source>
        <dbReference type="ARBA" id="ARBA00022723"/>
    </source>
</evidence>
<evidence type="ECO:0000313" key="9">
    <source>
        <dbReference type="Proteomes" id="UP000595610"/>
    </source>
</evidence>
<feature type="signal peptide" evidence="6">
    <location>
        <begin position="1"/>
        <end position="20"/>
    </location>
</feature>
<protein>
    <submittedName>
        <fullName evidence="8">C-type cytochrome</fullName>
    </submittedName>
</protein>
<evidence type="ECO:0000259" key="7">
    <source>
        <dbReference type="PROSITE" id="PS51007"/>
    </source>
</evidence>
<dbReference type="InterPro" id="IPR009056">
    <property type="entry name" value="Cyt_c-like_dom"/>
</dbReference>
<dbReference type="InterPro" id="IPR051459">
    <property type="entry name" value="Cytochrome_c-type_DH"/>
</dbReference>
<dbReference type="Pfam" id="PF00034">
    <property type="entry name" value="Cytochrom_C"/>
    <property type="match status" value="1"/>
</dbReference>
<keyword evidence="1 4" id="KW-0349">Heme</keyword>
<dbReference type="GO" id="GO:0009055">
    <property type="term" value="F:electron transfer activity"/>
    <property type="evidence" value="ECO:0007669"/>
    <property type="project" value="InterPro"/>
</dbReference>
<sequence>MQRTILCTLFLLVQAVHVYADETDAAIANLPEGPERSSIELGRHIVLDTPRYAPGHVPGGMSCASCHIDGGTRPNASPWYGITGVLPAYSARSGTAVTLEQRINDCFRRSENGVPLALDSMEMKALVAYMSFLSRGIAPRQFGPGRGMGHLASARDPDTAHGQAIYIQKCAACHSASGSGMRSGATYAVPPLWGDASYNIGASMARVGPAAAFIAHNMPLGQGGSLSDQDAIDIASYVNSHPRPDYADKAADWPNGDKPEDARY</sequence>
<dbReference type="GO" id="GO:0020037">
    <property type="term" value="F:heme binding"/>
    <property type="evidence" value="ECO:0007669"/>
    <property type="project" value="InterPro"/>
</dbReference>
<dbReference type="Proteomes" id="UP000595610">
    <property type="component" value="Chromosome 1"/>
</dbReference>
<dbReference type="EMBL" id="CP066075">
    <property type="protein sequence ID" value="QQC64307.1"/>
    <property type="molecule type" value="Genomic_DNA"/>
</dbReference>
<feature type="region of interest" description="Disordered" evidence="5">
    <location>
        <begin position="242"/>
        <end position="264"/>
    </location>
</feature>
<gene>
    <name evidence="8" type="ORF">I6I06_02040</name>
</gene>
<keyword evidence="2 4" id="KW-0479">Metal-binding</keyword>
<dbReference type="PROSITE" id="PS51007">
    <property type="entry name" value="CYTC"/>
    <property type="match status" value="1"/>
</dbReference>
<evidence type="ECO:0000256" key="6">
    <source>
        <dbReference type="SAM" id="SignalP"/>
    </source>
</evidence>
<proteinExistence type="predicted"/>
<keyword evidence="6" id="KW-0732">Signal</keyword>
<dbReference type="KEGG" id="pgis:I6I06_02040"/>
<reference evidence="8 9" key="1">
    <citation type="submission" date="2020-12" db="EMBL/GenBank/DDBJ databases">
        <title>FDA dAtabase for Regulatory Grade micrObial Sequences (FDA-ARGOS): Supporting development and validation of Infectious Disease Dx tests.</title>
        <authorList>
            <person name="Nelson B."/>
            <person name="Plummer A."/>
            <person name="Tallon L."/>
            <person name="Sadzewicz L."/>
            <person name="Zhao X."/>
            <person name="Boylan J."/>
            <person name="Ott S."/>
            <person name="Bowen H."/>
            <person name="Vavikolanu K."/>
            <person name="Mehta A."/>
            <person name="Aluvathingal J."/>
            <person name="Nadendla S."/>
            <person name="Myers T."/>
            <person name="Yan Y."/>
            <person name="Sichtig H."/>
        </authorList>
    </citation>
    <scope>NUCLEOTIDE SEQUENCE [LARGE SCALE GENOMIC DNA]</scope>
    <source>
        <strain evidence="8 9">FDAARGOS_1049</strain>
    </source>
</reference>
<evidence type="ECO:0000313" key="8">
    <source>
        <dbReference type="EMBL" id="QQC64307.1"/>
    </source>
</evidence>
<dbReference type="AlphaFoldDB" id="A0A7T4T8V9"/>
<dbReference type="Pfam" id="PF21342">
    <property type="entry name" value="SoxA-TsdA_cyt-c"/>
    <property type="match status" value="1"/>
</dbReference>
<dbReference type="Gene3D" id="1.10.760.10">
    <property type="entry name" value="Cytochrome c-like domain"/>
    <property type="match status" value="2"/>
</dbReference>
<evidence type="ECO:0000256" key="3">
    <source>
        <dbReference type="ARBA" id="ARBA00023004"/>
    </source>
</evidence>
<evidence type="ECO:0000256" key="5">
    <source>
        <dbReference type="SAM" id="MobiDB-lite"/>
    </source>
</evidence>
<evidence type="ECO:0000256" key="4">
    <source>
        <dbReference type="PROSITE-ProRule" id="PRU00433"/>
    </source>
</evidence>
<organism evidence="8 9">
    <name type="scientific">Paraburkholderia ginsengisoli</name>
    <dbReference type="NCBI Taxonomy" id="311231"/>
    <lineage>
        <taxon>Bacteria</taxon>
        <taxon>Pseudomonadati</taxon>
        <taxon>Pseudomonadota</taxon>
        <taxon>Betaproteobacteria</taxon>
        <taxon>Burkholderiales</taxon>
        <taxon>Burkholderiaceae</taxon>
        <taxon>Paraburkholderia</taxon>
    </lineage>
</organism>
<dbReference type="PANTHER" id="PTHR35008">
    <property type="entry name" value="BLL4482 PROTEIN-RELATED"/>
    <property type="match status" value="1"/>
</dbReference>
<evidence type="ECO:0000256" key="1">
    <source>
        <dbReference type="ARBA" id="ARBA00022617"/>
    </source>
</evidence>
<keyword evidence="9" id="KW-1185">Reference proteome</keyword>
<dbReference type="SUPFAM" id="SSF46626">
    <property type="entry name" value="Cytochrome c"/>
    <property type="match status" value="2"/>
</dbReference>
<dbReference type="RefSeq" id="WP_042322883.1">
    <property type="nucleotide sequence ID" value="NZ_CP066075.1"/>
</dbReference>
<dbReference type="InterPro" id="IPR036909">
    <property type="entry name" value="Cyt_c-like_dom_sf"/>
</dbReference>
<dbReference type="PANTHER" id="PTHR35008:SF4">
    <property type="entry name" value="BLL4482 PROTEIN"/>
    <property type="match status" value="1"/>
</dbReference>
<feature type="chain" id="PRO_5032926441" evidence="6">
    <location>
        <begin position="21"/>
        <end position="264"/>
    </location>
</feature>
<dbReference type="GO" id="GO:0046872">
    <property type="term" value="F:metal ion binding"/>
    <property type="evidence" value="ECO:0007669"/>
    <property type="project" value="UniProtKB-KW"/>
</dbReference>
<keyword evidence="3 4" id="KW-0408">Iron</keyword>